<comment type="cofactor">
    <cofactor evidence="1 6">
        <name>FAD</name>
        <dbReference type="ChEBI" id="CHEBI:57692"/>
    </cofactor>
</comment>
<evidence type="ECO:0000256" key="2">
    <source>
        <dbReference type="ARBA" id="ARBA00004777"/>
    </source>
</evidence>
<accession>A0A4R7HUV5</accession>
<sequence>MVHGPCGGVTPDLGCEVDGRPCPFVDAVVTEAAVEVIHRARPVDLGRFVIDLRLPTDDAVLAEVAAIYRDVGAIVLVGEHVDDPDDAAPHHHADRLAEMGLPCVVTVTGRRRSPDQHRAEIERLVAAGVRAVHCITGDHPAARFGPDATATFTLDGAQLAGIARSAGAHVSVAESPIAPPGDRRAERVAMKERAGADVVILNHAGAPQAVAEFADGCGAAGASLAVVAPVPVMTDVSSARALSQFPGVALPDGLADRILASDDPVETGVAAAVELGDELLSDDRFAAINLSGSATAAGPVERARLMASVAERLR</sequence>
<dbReference type="RefSeq" id="WP_133867168.1">
    <property type="nucleotide sequence ID" value="NZ_SOAU01000001.1"/>
</dbReference>
<dbReference type="Proteomes" id="UP000294558">
    <property type="component" value="Unassembled WGS sequence"/>
</dbReference>
<dbReference type="AlphaFoldDB" id="A0A4R7HUV5"/>
<dbReference type="GO" id="GO:0035999">
    <property type="term" value="P:tetrahydrofolate interconversion"/>
    <property type="evidence" value="ECO:0007669"/>
    <property type="project" value="UniProtKB-UniPathway"/>
</dbReference>
<evidence type="ECO:0000313" key="8">
    <source>
        <dbReference type="Proteomes" id="UP000294558"/>
    </source>
</evidence>
<evidence type="ECO:0000256" key="6">
    <source>
        <dbReference type="RuleBase" id="RU003862"/>
    </source>
</evidence>
<dbReference type="GO" id="GO:0006555">
    <property type="term" value="P:methionine metabolic process"/>
    <property type="evidence" value="ECO:0007669"/>
    <property type="project" value="InterPro"/>
</dbReference>
<dbReference type="GO" id="GO:0004489">
    <property type="term" value="F:methylenetetrahydrofolate reductase [NAD(P)H] activity"/>
    <property type="evidence" value="ECO:0007669"/>
    <property type="project" value="InterPro"/>
</dbReference>
<dbReference type="Pfam" id="PF02219">
    <property type="entry name" value="MTHFR"/>
    <property type="match status" value="1"/>
</dbReference>
<dbReference type="OrthoDB" id="9803687at2"/>
<gene>
    <name evidence="7" type="ORF">BDK89_0195</name>
</gene>
<evidence type="ECO:0000256" key="4">
    <source>
        <dbReference type="ARBA" id="ARBA00022827"/>
    </source>
</evidence>
<reference evidence="7 8" key="1">
    <citation type="submission" date="2019-03" db="EMBL/GenBank/DDBJ databases">
        <title>Sequencing the genomes of 1000 actinobacteria strains.</title>
        <authorList>
            <person name="Klenk H.-P."/>
        </authorList>
    </citation>
    <scope>NUCLEOTIDE SEQUENCE [LARGE SCALE GENOMIC DNA]</scope>
    <source>
        <strain evidence="7 8">DSM 18936</strain>
    </source>
</reference>
<evidence type="ECO:0000313" key="7">
    <source>
        <dbReference type="EMBL" id="TDT14640.1"/>
    </source>
</evidence>
<dbReference type="InterPro" id="IPR003171">
    <property type="entry name" value="Mehydrof_redctse-like"/>
</dbReference>
<comment type="similarity">
    <text evidence="6">Belongs to the methylenetetrahydrofolate reductase family.</text>
</comment>
<evidence type="ECO:0000256" key="1">
    <source>
        <dbReference type="ARBA" id="ARBA00001974"/>
    </source>
</evidence>
<dbReference type="UniPathway" id="UPA00193"/>
<keyword evidence="4 6" id="KW-0274">FAD</keyword>
<dbReference type="SUPFAM" id="SSF51730">
    <property type="entry name" value="FAD-linked oxidoreductase"/>
    <property type="match status" value="1"/>
</dbReference>
<dbReference type="InterPro" id="IPR029041">
    <property type="entry name" value="FAD-linked_oxidoreductase-like"/>
</dbReference>
<keyword evidence="5 6" id="KW-0560">Oxidoreductase</keyword>
<dbReference type="EMBL" id="SOAU01000001">
    <property type="protein sequence ID" value="TDT14640.1"/>
    <property type="molecule type" value="Genomic_DNA"/>
</dbReference>
<comment type="pathway">
    <text evidence="2 6">One-carbon metabolism; tetrahydrofolate interconversion.</text>
</comment>
<name>A0A4R7HUV5_9ACTN</name>
<proteinExistence type="inferred from homology"/>
<evidence type="ECO:0000256" key="5">
    <source>
        <dbReference type="ARBA" id="ARBA00023002"/>
    </source>
</evidence>
<organism evidence="7 8">
    <name type="scientific">Ilumatobacter fluminis</name>
    <dbReference type="NCBI Taxonomy" id="467091"/>
    <lineage>
        <taxon>Bacteria</taxon>
        <taxon>Bacillati</taxon>
        <taxon>Actinomycetota</taxon>
        <taxon>Acidimicrobiia</taxon>
        <taxon>Acidimicrobiales</taxon>
        <taxon>Ilumatobacteraceae</taxon>
        <taxon>Ilumatobacter</taxon>
    </lineage>
</organism>
<keyword evidence="3 6" id="KW-0285">Flavoprotein</keyword>
<comment type="caution">
    <text evidence="7">The sequence shown here is derived from an EMBL/GenBank/DDBJ whole genome shotgun (WGS) entry which is preliminary data.</text>
</comment>
<evidence type="ECO:0000256" key="3">
    <source>
        <dbReference type="ARBA" id="ARBA00022630"/>
    </source>
</evidence>
<dbReference type="Gene3D" id="3.20.20.220">
    <property type="match status" value="1"/>
</dbReference>
<protein>
    <recommendedName>
        <fullName evidence="6">Methylenetetrahydrofolate reductase</fullName>
    </recommendedName>
</protein>
<keyword evidence="8" id="KW-1185">Reference proteome</keyword>